<evidence type="ECO:0000256" key="3">
    <source>
        <dbReference type="ARBA" id="ARBA00022475"/>
    </source>
</evidence>
<dbReference type="Gene3D" id="1.20.1250.20">
    <property type="entry name" value="MFS general substrate transporter like domains"/>
    <property type="match status" value="2"/>
</dbReference>
<keyword evidence="4 7" id="KW-0812">Transmembrane</keyword>
<feature type="transmembrane region" description="Helical" evidence="7">
    <location>
        <begin position="72"/>
        <end position="91"/>
    </location>
</feature>
<dbReference type="PANTHER" id="PTHR23522">
    <property type="entry name" value="BLL5896 PROTEIN"/>
    <property type="match status" value="1"/>
</dbReference>
<feature type="domain" description="Major facilitator superfamily (MFS) profile" evidence="8">
    <location>
        <begin position="197"/>
        <end position="414"/>
    </location>
</feature>
<proteinExistence type="predicted"/>
<dbReference type="InterPro" id="IPR004740">
    <property type="entry name" value="Nuc_H_symport"/>
</dbReference>
<dbReference type="GO" id="GO:0015212">
    <property type="term" value="F:cytidine transmembrane transporter activity"/>
    <property type="evidence" value="ECO:0007669"/>
    <property type="project" value="TreeGrafter"/>
</dbReference>
<dbReference type="InterPro" id="IPR020846">
    <property type="entry name" value="MFS_dom"/>
</dbReference>
<keyword evidence="6 7" id="KW-0472">Membrane</keyword>
<feature type="transmembrane region" description="Helical" evidence="7">
    <location>
        <begin position="329"/>
        <end position="353"/>
    </location>
</feature>
<evidence type="ECO:0000256" key="2">
    <source>
        <dbReference type="ARBA" id="ARBA00022448"/>
    </source>
</evidence>
<feature type="transmembrane region" description="Helical" evidence="7">
    <location>
        <begin position="268"/>
        <end position="288"/>
    </location>
</feature>
<feature type="transmembrane region" description="Helical" evidence="7">
    <location>
        <begin position="294"/>
        <end position="317"/>
    </location>
</feature>
<gene>
    <name evidence="9" type="ORF">J5U18_09200</name>
</gene>
<evidence type="ECO:0000256" key="1">
    <source>
        <dbReference type="ARBA" id="ARBA00004651"/>
    </source>
</evidence>
<dbReference type="PROSITE" id="PS50850">
    <property type="entry name" value="MFS"/>
    <property type="match status" value="1"/>
</dbReference>
<evidence type="ECO:0000259" key="8">
    <source>
        <dbReference type="PROSITE" id="PS50850"/>
    </source>
</evidence>
<protein>
    <submittedName>
        <fullName evidence="9">MFS transporter</fullName>
    </submittedName>
</protein>
<evidence type="ECO:0000256" key="7">
    <source>
        <dbReference type="SAM" id="Phobius"/>
    </source>
</evidence>
<dbReference type="InterPro" id="IPR036259">
    <property type="entry name" value="MFS_trans_sf"/>
</dbReference>
<evidence type="ECO:0000256" key="6">
    <source>
        <dbReference type="ARBA" id="ARBA00023136"/>
    </source>
</evidence>
<name>A0A8T4HEG7_9SPHI</name>
<feature type="transmembrane region" description="Helical" evidence="7">
    <location>
        <begin position="373"/>
        <end position="391"/>
    </location>
</feature>
<dbReference type="GO" id="GO:0005886">
    <property type="term" value="C:plasma membrane"/>
    <property type="evidence" value="ECO:0007669"/>
    <property type="project" value="UniProtKB-SubCell"/>
</dbReference>
<keyword evidence="5 7" id="KW-1133">Transmembrane helix</keyword>
<dbReference type="Pfam" id="PF03825">
    <property type="entry name" value="Nuc_H_symport"/>
    <property type="match status" value="1"/>
</dbReference>
<feature type="transmembrane region" description="Helical" evidence="7">
    <location>
        <begin position="97"/>
        <end position="123"/>
    </location>
</feature>
<evidence type="ECO:0000256" key="5">
    <source>
        <dbReference type="ARBA" id="ARBA00022989"/>
    </source>
</evidence>
<keyword evidence="3" id="KW-1003">Cell membrane</keyword>
<feature type="transmembrane region" description="Helical" evidence="7">
    <location>
        <begin position="12"/>
        <end position="32"/>
    </location>
</feature>
<comment type="caution">
    <text evidence="9">The sequence shown here is derived from an EMBL/GenBank/DDBJ whole genome shotgun (WGS) entry which is preliminary data.</text>
</comment>
<organism evidence="9 10">
    <name type="scientific">Rhinopithecimicrobium faecis</name>
    <dbReference type="NCBI Taxonomy" id="2820698"/>
    <lineage>
        <taxon>Bacteria</taxon>
        <taxon>Pseudomonadati</taxon>
        <taxon>Bacteroidota</taxon>
        <taxon>Sphingobacteriia</taxon>
        <taxon>Sphingobacteriales</taxon>
        <taxon>Sphingobacteriaceae</taxon>
        <taxon>Rhinopithecimicrobium</taxon>
    </lineage>
</organism>
<dbReference type="PANTHER" id="PTHR23522:SF4">
    <property type="entry name" value="NUCLEOSIDE PERMEASE NUPG-RELATED"/>
    <property type="match status" value="1"/>
</dbReference>
<evidence type="ECO:0000313" key="10">
    <source>
        <dbReference type="Proteomes" id="UP000679691"/>
    </source>
</evidence>
<evidence type="ECO:0000313" key="9">
    <source>
        <dbReference type="EMBL" id="MBP3943737.1"/>
    </source>
</evidence>
<evidence type="ECO:0000256" key="4">
    <source>
        <dbReference type="ARBA" id="ARBA00022692"/>
    </source>
</evidence>
<dbReference type="Proteomes" id="UP000679691">
    <property type="component" value="Unassembled WGS sequence"/>
</dbReference>
<reference evidence="9" key="1">
    <citation type="submission" date="2021-03" db="EMBL/GenBank/DDBJ databases">
        <authorList>
            <person name="Lu T."/>
            <person name="Wang Q."/>
            <person name="Han X."/>
        </authorList>
    </citation>
    <scope>NUCLEOTIDE SEQUENCE</scope>
    <source>
        <strain evidence="9">WQ 2009</strain>
    </source>
</reference>
<sequence length="414" mass="46874">MKSKIKLKLSILMFLEYFVWGAWYVTLGSYILNAFQGDANQIGSAYANLSIAAIISPLFVGLIADRFFSPKYVMSILHLLGAICLFILSLTQDYDSFWWLILLYCLLYMPTMALSNSIAFRLLDQPAVEFPKVRAFGTLGWICSGLIISYFKLEVSPTTFKIAAFCSLALAGFSLLIPLKKTISSTSNWKQLIGLDAFVLFKKRSFIIFFITSIAICIPLSFYYSFTNPFLIDVGVENSAAVMTLGQISELLFMLAIPFAFRKLGLKMMFIIGLISWVLRYFLFAYGYKMDSHILLYIGIIIHGLCYDFFFVTGQIYMDKVADERIKSAAQGLITCGTYGIGMFLGSHVSGLITLNFVNSIDDTFRYNWQSVWMVPMLFALIILILFSLIFKLKHLPIPRKETETNVDSKPLTD</sequence>
<feature type="transmembrane region" description="Helical" evidence="7">
    <location>
        <begin position="159"/>
        <end position="179"/>
    </location>
</feature>
<dbReference type="EMBL" id="JAGKSB010000009">
    <property type="protein sequence ID" value="MBP3943737.1"/>
    <property type="molecule type" value="Genomic_DNA"/>
</dbReference>
<accession>A0A8T4HEG7</accession>
<dbReference type="AlphaFoldDB" id="A0A8T4HEG7"/>
<keyword evidence="2" id="KW-0813">Transport</keyword>
<feature type="transmembrane region" description="Helical" evidence="7">
    <location>
        <begin position="44"/>
        <end position="65"/>
    </location>
</feature>
<dbReference type="SUPFAM" id="SSF103473">
    <property type="entry name" value="MFS general substrate transporter"/>
    <property type="match status" value="1"/>
</dbReference>
<feature type="transmembrane region" description="Helical" evidence="7">
    <location>
        <begin position="135"/>
        <end position="153"/>
    </location>
</feature>
<dbReference type="RefSeq" id="WP_353547239.1">
    <property type="nucleotide sequence ID" value="NZ_JAGKSB010000009.1"/>
</dbReference>
<feature type="transmembrane region" description="Helical" evidence="7">
    <location>
        <begin position="206"/>
        <end position="226"/>
    </location>
</feature>
<comment type="subcellular location">
    <subcellularLocation>
        <location evidence="1">Cell membrane</location>
        <topology evidence="1">Multi-pass membrane protein</topology>
    </subcellularLocation>
</comment>
<feature type="transmembrane region" description="Helical" evidence="7">
    <location>
        <begin position="238"/>
        <end position="261"/>
    </location>
</feature>
<keyword evidence="10" id="KW-1185">Reference proteome</keyword>
<dbReference type="GO" id="GO:0015213">
    <property type="term" value="F:uridine transmembrane transporter activity"/>
    <property type="evidence" value="ECO:0007669"/>
    <property type="project" value="TreeGrafter"/>
</dbReference>